<accession>A0AAE3M4N9</accession>
<evidence type="ECO:0000313" key="1">
    <source>
        <dbReference type="EMBL" id="MCW3786834.1"/>
    </source>
</evidence>
<dbReference type="RefSeq" id="WP_301190399.1">
    <property type="nucleotide sequence ID" value="NZ_JAPDPJ010000019.1"/>
</dbReference>
<reference evidence="1" key="1">
    <citation type="submission" date="2022-10" db="EMBL/GenBank/DDBJ databases">
        <authorList>
            <person name="Yu W.X."/>
        </authorList>
    </citation>
    <scope>NUCLEOTIDE SEQUENCE</scope>
    <source>
        <strain evidence="1">AAT</strain>
    </source>
</reference>
<comment type="caution">
    <text evidence="1">The sequence shown here is derived from an EMBL/GenBank/DDBJ whole genome shotgun (WGS) entry which is preliminary data.</text>
</comment>
<dbReference type="EMBL" id="JAPDPJ010000019">
    <property type="protein sequence ID" value="MCW3786834.1"/>
    <property type="molecule type" value="Genomic_DNA"/>
</dbReference>
<protein>
    <submittedName>
        <fullName evidence="1">Uncharacterized protein</fullName>
    </submittedName>
</protein>
<evidence type="ECO:0000313" key="2">
    <source>
        <dbReference type="Proteomes" id="UP001209229"/>
    </source>
</evidence>
<sequence length="49" mass="5626">MKSLQSGYIETNDYPELLTKQGQDFLNLMQQATAEDNNKNKKDGNYTIN</sequence>
<gene>
    <name evidence="1" type="ORF">OM075_10175</name>
</gene>
<dbReference type="AlphaFoldDB" id="A0AAE3M4N9"/>
<organism evidence="1 2">
    <name type="scientific">Plebeiibacterium sediminum</name>
    <dbReference type="NCBI Taxonomy" id="2992112"/>
    <lineage>
        <taxon>Bacteria</taxon>
        <taxon>Pseudomonadati</taxon>
        <taxon>Bacteroidota</taxon>
        <taxon>Bacteroidia</taxon>
        <taxon>Marinilabiliales</taxon>
        <taxon>Marinilabiliaceae</taxon>
        <taxon>Plebeiibacterium</taxon>
    </lineage>
</organism>
<keyword evidence="2" id="KW-1185">Reference proteome</keyword>
<name>A0AAE3M4N9_9BACT</name>
<proteinExistence type="predicted"/>
<dbReference type="Proteomes" id="UP001209229">
    <property type="component" value="Unassembled WGS sequence"/>
</dbReference>